<dbReference type="EMBL" id="DVFT01000198">
    <property type="protein sequence ID" value="HIQ97579.1"/>
    <property type="molecule type" value="Genomic_DNA"/>
</dbReference>
<gene>
    <name evidence="3" type="ORF">IAB26_13605</name>
</gene>
<evidence type="ECO:0000256" key="1">
    <source>
        <dbReference type="SAM" id="Phobius"/>
    </source>
</evidence>
<feature type="transmembrane region" description="Helical" evidence="1">
    <location>
        <begin position="21"/>
        <end position="39"/>
    </location>
</feature>
<evidence type="ECO:0000259" key="2">
    <source>
        <dbReference type="PROSITE" id="PS51677"/>
    </source>
</evidence>
<evidence type="ECO:0000313" key="4">
    <source>
        <dbReference type="Proteomes" id="UP000886886"/>
    </source>
</evidence>
<dbReference type="GO" id="GO:0005975">
    <property type="term" value="P:carbohydrate metabolic process"/>
    <property type="evidence" value="ECO:0007669"/>
    <property type="project" value="InterPro"/>
</dbReference>
<dbReference type="AlphaFoldDB" id="A0A9D1D381"/>
<accession>A0A9D1D381</accession>
<keyword evidence="1" id="KW-0472">Membrane</keyword>
<dbReference type="PANTHER" id="PTHR10587:SF128">
    <property type="entry name" value="POLYSACCHARIDE DEACETYLASE PDAB-RELATED"/>
    <property type="match status" value="1"/>
</dbReference>
<name>A0A9D1D381_9FIRM</name>
<dbReference type="Gene3D" id="3.20.20.370">
    <property type="entry name" value="Glycoside hydrolase/deacetylase"/>
    <property type="match status" value="1"/>
</dbReference>
<organism evidence="3 4">
    <name type="scientific">Candidatus Limivivens merdigallinarum</name>
    <dbReference type="NCBI Taxonomy" id="2840859"/>
    <lineage>
        <taxon>Bacteria</taxon>
        <taxon>Bacillati</taxon>
        <taxon>Bacillota</taxon>
        <taxon>Clostridia</taxon>
        <taxon>Lachnospirales</taxon>
        <taxon>Lachnospiraceae</taxon>
        <taxon>Lachnospiraceae incertae sedis</taxon>
        <taxon>Candidatus Limivivens</taxon>
    </lineage>
</organism>
<sequence>MAERGEGTPRQQNGSDKRLRGFGVLMLCILLAAAGFWKFSPEVMSASSRVDGKEVPICSVERMDQRIALSFECVEESGNTQEILEILKQQQVEATFFVSRQWAEGFPKEVRRIFTSGHEIGSYGNGMGSMEQLSRTAYRDCLEAVGKQVRDLTGVGIELFRPPLGRYDNEILNMARKEGYIPVCWSVDSMDWKDYGTESIVKAVCENPKLQSGAIVRFQNDARYTAQALESVISELKQRGFQMIPVGALIYREGFRMDDAGKQLKT</sequence>
<feature type="domain" description="NodB homology" evidence="2">
    <location>
        <begin position="65"/>
        <end position="244"/>
    </location>
</feature>
<reference evidence="3" key="1">
    <citation type="submission" date="2020-10" db="EMBL/GenBank/DDBJ databases">
        <authorList>
            <person name="Gilroy R."/>
        </authorList>
    </citation>
    <scope>NUCLEOTIDE SEQUENCE</scope>
    <source>
        <strain evidence="3">ChiSjej3B21-11622</strain>
    </source>
</reference>
<dbReference type="SUPFAM" id="SSF88713">
    <property type="entry name" value="Glycoside hydrolase/deacetylase"/>
    <property type="match status" value="1"/>
</dbReference>
<dbReference type="GO" id="GO:0016810">
    <property type="term" value="F:hydrolase activity, acting on carbon-nitrogen (but not peptide) bonds"/>
    <property type="evidence" value="ECO:0007669"/>
    <property type="project" value="InterPro"/>
</dbReference>
<keyword evidence="1" id="KW-1133">Transmembrane helix</keyword>
<dbReference type="PROSITE" id="PS51677">
    <property type="entry name" value="NODB"/>
    <property type="match status" value="1"/>
</dbReference>
<dbReference type="PANTHER" id="PTHR10587">
    <property type="entry name" value="GLYCOSYL TRANSFERASE-RELATED"/>
    <property type="match status" value="1"/>
</dbReference>
<dbReference type="InterPro" id="IPR011330">
    <property type="entry name" value="Glyco_hydro/deAcase_b/a-brl"/>
</dbReference>
<dbReference type="GO" id="GO:0016020">
    <property type="term" value="C:membrane"/>
    <property type="evidence" value="ECO:0007669"/>
    <property type="project" value="TreeGrafter"/>
</dbReference>
<dbReference type="InterPro" id="IPR050248">
    <property type="entry name" value="Polysacc_deacetylase_ArnD"/>
</dbReference>
<evidence type="ECO:0000313" key="3">
    <source>
        <dbReference type="EMBL" id="HIQ97579.1"/>
    </source>
</evidence>
<keyword evidence="1" id="KW-0812">Transmembrane</keyword>
<proteinExistence type="predicted"/>
<dbReference type="InterPro" id="IPR002509">
    <property type="entry name" value="NODB_dom"/>
</dbReference>
<dbReference type="Proteomes" id="UP000886886">
    <property type="component" value="Unassembled WGS sequence"/>
</dbReference>
<protein>
    <submittedName>
        <fullName evidence="3">Polysaccharide deacetylase family protein</fullName>
    </submittedName>
</protein>
<dbReference type="Pfam" id="PF01522">
    <property type="entry name" value="Polysacc_deac_1"/>
    <property type="match status" value="1"/>
</dbReference>
<comment type="caution">
    <text evidence="3">The sequence shown here is derived from an EMBL/GenBank/DDBJ whole genome shotgun (WGS) entry which is preliminary data.</text>
</comment>
<reference evidence="3" key="2">
    <citation type="journal article" date="2021" name="PeerJ">
        <title>Extensive microbial diversity within the chicken gut microbiome revealed by metagenomics and culture.</title>
        <authorList>
            <person name="Gilroy R."/>
            <person name="Ravi A."/>
            <person name="Getino M."/>
            <person name="Pursley I."/>
            <person name="Horton D.L."/>
            <person name="Alikhan N.F."/>
            <person name="Baker D."/>
            <person name="Gharbi K."/>
            <person name="Hall N."/>
            <person name="Watson M."/>
            <person name="Adriaenssens E.M."/>
            <person name="Foster-Nyarko E."/>
            <person name="Jarju S."/>
            <person name="Secka A."/>
            <person name="Antonio M."/>
            <person name="Oren A."/>
            <person name="Chaudhuri R.R."/>
            <person name="La Ragione R."/>
            <person name="Hildebrand F."/>
            <person name="Pallen M.J."/>
        </authorList>
    </citation>
    <scope>NUCLEOTIDE SEQUENCE</scope>
    <source>
        <strain evidence="3">ChiSjej3B21-11622</strain>
    </source>
</reference>